<dbReference type="PANTHER" id="PTHR24252:SF7">
    <property type="entry name" value="HYALIN"/>
    <property type="match status" value="1"/>
</dbReference>
<dbReference type="PROSITE" id="PS00134">
    <property type="entry name" value="TRYPSIN_HIS"/>
    <property type="match status" value="1"/>
</dbReference>
<evidence type="ECO:0000256" key="2">
    <source>
        <dbReference type="SAM" id="MobiDB-lite"/>
    </source>
</evidence>
<keyword evidence="3" id="KW-0732">Signal</keyword>
<dbReference type="Pfam" id="PF00089">
    <property type="entry name" value="Trypsin"/>
    <property type="match status" value="1"/>
</dbReference>
<proteinExistence type="predicted"/>
<dbReference type="InterPro" id="IPR018114">
    <property type="entry name" value="TRYPSIN_HIS"/>
</dbReference>
<dbReference type="OrthoDB" id="10051896at2759"/>
<name>A0A9J6GFM9_HAELO</name>
<evidence type="ECO:0000313" key="6">
    <source>
        <dbReference type="Proteomes" id="UP000821853"/>
    </source>
</evidence>
<organism evidence="5 6">
    <name type="scientific">Haemaphysalis longicornis</name>
    <name type="common">Bush tick</name>
    <dbReference type="NCBI Taxonomy" id="44386"/>
    <lineage>
        <taxon>Eukaryota</taxon>
        <taxon>Metazoa</taxon>
        <taxon>Ecdysozoa</taxon>
        <taxon>Arthropoda</taxon>
        <taxon>Chelicerata</taxon>
        <taxon>Arachnida</taxon>
        <taxon>Acari</taxon>
        <taxon>Parasitiformes</taxon>
        <taxon>Ixodida</taxon>
        <taxon>Ixodoidea</taxon>
        <taxon>Ixodidae</taxon>
        <taxon>Haemaphysalinae</taxon>
        <taxon>Haemaphysalis</taxon>
    </lineage>
</organism>
<evidence type="ECO:0000259" key="4">
    <source>
        <dbReference type="PROSITE" id="PS50240"/>
    </source>
</evidence>
<dbReference type="GO" id="GO:0006508">
    <property type="term" value="P:proteolysis"/>
    <property type="evidence" value="ECO:0007669"/>
    <property type="project" value="InterPro"/>
</dbReference>
<evidence type="ECO:0000256" key="1">
    <source>
        <dbReference type="ARBA" id="ARBA00023157"/>
    </source>
</evidence>
<evidence type="ECO:0000256" key="3">
    <source>
        <dbReference type="SAM" id="SignalP"/>
    </source>
</evidence>
<reference evidence="5 6" key="1">
    <citation type="journal article" date="2020" name="Cell">
        <title>Large-Scale Comparative Analyses of Tick Genomes Elucidate Their Genetic Diversity and Vector Capacities.</title>
        <authorList>
            <consortium name="Tick Genome and Microbiome Consortium (TIGMIC)"/>
            <person name="Jia N."/>
            <person name="Wang J."/>
            <person name="Shi W."/>
            <person name="Du L."/>
            <person name="Sun Y."/>
            <person name="Zhan W."/>
            <person name="Jiang J.F."/>
            <person name="Wang Q."/>
            <person name="Zhang B."/>
            <person name="Ji P."/>
            <person name="Bell-Sakyi L."/>
            <person name="Cui X.M."/>
            <person name="Yuan T.T."/>
            <person name="Jiang B.G."/>
            <person name="Yang W.F."/>
            <person name="Lam T.T."/>
            <person name="Chang Q.C."/>
            <person name="Ding S.J."/>
            <person name="Wang X.J."/>
            <person name="Zhu J.G."/>
            <person name="Ruan X.D."/>
            <person name="Zhao L."/>
            <person name="Wei J.T."/>
            <person name="Ye R.Z."/>
            <person name="Que T.C."/>
            <person name="Du C.H."/>
            <person name="Zhou Y.H."/>
            <person name="Cheng J.X."/>
            <person name="Dai P.F."/>
            <person name="Guo W.B."/>
            <person name="Han X.H."/>
            <person name="Huang E.J."/>
            <person name="Li L.F."/>
            <person name="Wei W."/>
            <person name="Gao Y.C."/>
            <person name="Liu J.Z."/>
            <person name="Shao H.Z."/>
            <person name="Wang X."/>
            <person name="Wang C.C."/>
            <person name="Yang T.C."/>
            <person name="Huo Q.B."/>
            <person name="Li W."/>
            <person name="Chen H.Y."/>
            <person name="Chen S.E."/>
            <person name="Zhou L.G."/>
            <person name="Ni X.B."/>
            <person name="Tian J.H."/>
            <person name="Sheng Y."/>
            <person name="Liu T."/>
            <person name="Pan Y.S."/>
            <person name="Xia L.Y."/>
            <person name="Li J."/>
            <person name="Zhao F."/>
            <person name="Cao W.C."/>
        </authorList>
    </citation>
    <scope>NUCLEOTIDE SEQUENCE [LARGE SCALE GENOMIC DNA]</scope>
    <source>
        <strain evidence="5">HaeL-2018</strain>
    </source>
</reference>
<dbReference type="Proteomes" id="UP000821853">
    <property type="component" value="Chromosome 4"/>
</dbReference>
<dbReference type="GO" id="GO:0004252">
    <property type="term" value="F:serine-type endopeptidase activity"/>
    <property type="evidence" value="ECO:0007669"/>
    <property type="project" value="InterPro"/>
</dbReference>
<feature type="signal peptide" evidence="3">
    <location>
        <begin position="1"/>
        <end position="19"/>
    </location>
</feature>
<accession>A0A9J6GFM9</accession>
<dbReference type="InterPro" id="IPR009003">
    <property type="entry name" value="Peptidase_S1_PA"/>
</dbReference>
<feature type="chain" id="PRO_5039944878" description="Peptidase S1 domain-containing protein" evidence="3">
    <location>
        <begin position="20"/>
        <end position="101"/>
    </location>
</feature>
<dbReference type="Gene3D" id="2.40.10.10">
    <property type="entry name" value="Trypsin-like serine proteases"/>
    <property type="match status" value="1"/>
</dbReference>
<dbReference type="VEuPathDB" id="VectorBase:HLOH_061934"/>
<sequence>MLGAAAILVFSAFAGGVSGAEERCGVRGPAKSPPAAAEESRARLSPHHRIVGGEDAGPLEFPWQVSLRRKVPMINLDRGHTCGGSIINANYVLTAAHCVSG</sequence>
<dbReference type="InterPro" id="IPR001254">
    <property type="entry name" value="Trypsin_dom"/>
</dbReference>
<comment type="caution">
    <text evidence="5">The sequence shown here is derived from an EMBL/GenBank/DDBJ whole genome shotgun (WGS) entry which is preliminary data.</text>
</comment>
<evidence type="ECO:0000313" key="5">
    <source>
        <dbReference type="EMBL" id="KAH9373272.1"/>
    </source>
</evidence>
<dbReference type="AlphaFoldDB" id="A0A9J6GFM9"/>
<dbReference type="InterPro" id="IPR043504">
    <property type="entry name" value="Peptidase_S1_PA_chymotrypsin"/>
</dbReference>
<dbReference type="SUPFAM" id="SSF50494">
    <property type="entry name" value="Trypsin-like serine proteases"/>
    <property type="match status" value="1"/>
</dbReference>
<dbReference type="PROSITE" id="PS50240">
    <property type="entry name" value="TRYPSIN_DOM"/>
    <property type="match status" value="1"/>
</dbReference>
<keyword evidence="6" id="KW-1185">Reference proteome</keyword>
<dbReference type="EMBL" id="JABSTR010000006">
    <property type="protein sequence ID" value="KAH9373272.1"/>
    <property type="molecule type" value="Genomic_DNA"/>
</dbReference>
<feature type="domain" description="Peptidase S1" evidence="4">
    <location>
        <begin position="50"/>
        <end position="101"/>
    </location>
</feature>
<keyword evidence="1" id="KW-1015">Disulfide bond</keyword>
<gene>
    <name evidence="5" type="ORF">HPB48_005017</name>
</gene>
<feature type="region of interest" description="Disordered" evidence="2">
    <location>
        <begin position="25"/>
        <end position="55"/>
    </location>
</feature>
<protein>
    <recommendedName>
        <fullName evidence="4">Peptidase S1 domain-containing protein</fullName>
    </recommendedName>
</protein>
<dbReference type="PANTHER" id="PTHR24252">
    <property type="entry name" value="ACROSIN-RELATED"/>
    <property type="match status" value="1"/>
</dbReference>